<sequence>MKWAIWVFVALGAIGVALSSVALFIAGIGWDATFVTQASSFARAVDPSMSLQAAYESVPNTNEFYGILADQLADLLHTAFTGSTLPLTPYDPKTYVWLGAVNIAMSAVAAASMGMAVSFALRSNLAGAFTWAALQTYPWWLGMSHVNNRDIPVAAGLTMLSSGLVISWADREGSGRLGSKRGVILGTLVASIGAAMALATRAGSFVLLVAVVIGFSLVLIVAQYWLRDPKRLIAPAITSAVAVPFAMAFCWVTDPIARISLLHWLYDSLLYSRGQFTWVVLMRTNGVDVPSNEIPWWYIPIWLLAQMPVLLILLAVLGLIVVLMATFRKRRSSTPAALNRQELLAITPFAVQGFGIPVAMIFAHVQLYDGVRHLLFVAPPVIVLCAFPIVWFERRNTPLFRGRIRVSGRVTAISIGMLVVLASLWGVARWYPYAYAFINPIAGQNHAERNWDLDYWGVSAREGIEQLKNLGIAPIVVVPHGEPGRPYGGQTFGPPDSSIVNADPGFSPVAGEPFGYYWFERFDFPFPDYECTEKFSISRDGHTIGRGGVCIP</sequence>
<reference evidence="2" key="1">
    <citation type="submission" date="2020-05" db="EMBL/GenBank/DDBJ databases">
        <authorList>
            <person name="Chiriac C."/>
            <person name="Salcher M."/>
            <person name="Ghai R."/>
            <person name="Kavagutti S V."/>
        </authorList>
    </citation>
    <scope>NUCLEOTIDE SEQUENCE</scope>
</reference>
<organism evidence="2">
    <name type="scientific">freshwater metagenome</name>
    <dbReference type="NCBI Taxonomy" id="449393"/>
    <lineage>
        <taxon>unclassified sequences</taxon>
        <taxon>metagenomes</taxon>
        <taxon>ecological metagenomes</taxon>
    </lineage>
</organism>
<evidence type="ECO:0000313" key="2">
    <source>
        <dbReference type="EMBL" id="CAB4820927.1"/>
    </source>
</evidence>
<dbReference type="EMBL" id="CAFABK010000003">
    <property type="protein sequence ID" value="CAB4820927.1"/>
    <property type="molecule type" value="Genomic_DNA"/>
</dbReference>
<feature type="transmembrane region" description="Helical" evidence="1">
    <location>
        <begin position="412"/>
        <end position="431"/>
    </location>
</feature>
<proteinExistence type="predicted"/>
<feature type="transmembrane region" description="Helical" evidence="1">
    <location>
        <begin position="373"/>
        <end position="392"/>
    </location>
</feature>
<feature type="transmembrane region" description="Helical" evidence="1">
    <location>
        <begin position="301"/>
        <end position="323"/>
    </location>
</feature>
<feature type="transmembrane region" description="Helical" evidence="1">
    <location>
        <begin position="343"/>
        <end position="367"/>
    </location>
</feature>
<keyword evidence="1" id="KW-1133">Transmembrane helix</keyword>
<protein>
    <submittedName>
        <fullName evidence="2">Unannotated protein</fullName>
    </submittedName>
</protein>
<name>A0A6J6ZS15_9ZZZZ</name>
<keyword evidence="1" id="KW-0812">Transmembrane</keyword>
<accession>A0A6J6ZS15</accession>
<feature type="transmembrane region" description="Helical" evidence="1">
    <location>
        <begin position="95"/>
        <end position="121"/>
    </location>
</feature>
<keyword evidence="1" id="KW-0472">Membrane</keyword>
<feature type="transmembrane region" description="Helical" evidence="1">
    <location>
        <begin position="232"/>
        <end position="252"/>
    </location>
</feature>
<feature type="transmembrane region" description="Helical" evidence="1">
    <location>
        <begin position="205"/>
        <end position="226"/>
    </location>
</feature>
<gene>
    <name evidence="2" type="ORF">UFOPK3204_00153</name>
</gene>
<feature type="transmembrane region" description="Helical" evidence="1">
    <location>
        <begin position="7"/>
        <end position="30"/>
    </location>
</feature>
<feature type="transmembrane region" description="Helical" evidence="1">
    <location>
        <begin position="181"/>
        <end position="198"/>
    </location>
</feature>
<evidence type="ECO:0000256" key="1">
    <source>
        <dbReference type="SAM" id="Phobius"/>
    </source>
</evidence>
<feature type="transmembrane region" description="Helical" evidence="1">
    <location>
        <begin position="151"/>
        <end position="169"/>
    </location>
</feature>
<dbReference type="AlphaFoldDB" id="A0A6J6ZS15"/>